<dbReference type="CDD" id="cd08422">
    <property type="entry name" value="PBP2_CrgA_like"/>
    <property type="match status" value="1"/>
</dbReference>
<dbReference type="OrthoDB" id="9026421at2"/>
<dbReference type="GO" id="GO:0003700">
    <property type="term" value="F:DNA-binding transcription factor activity"/>
    <property type="evidence" value="ECO:0007669"/>
    <property type="project" value="InterPro"/>
</dbReference>
<dbReference type="PANTHER" id="PTHR30537:SF5">
    <property type="entry name" value="HTH-TYPE TRANSCRIPTIONAL ACTIVATOR TTDR-RELATED"/>
    <property type="match status" value="1"/>
</dbReference>
<dbReference type="SUPFAM" id="SSF53850">
    <property type="entry name" value="Periplasmic binding protein-like II"/>
    <property type="match status" value="1"/>
</dbReference>
<organism evidence="6 7">
    <name type="scientific">Paraburkholderia fungorum</name>
    <dbReference type="NCBI Taxonomy" id="134537"/>
    <lineage>
        <taxon>Bacteria</taxon>
        <taxon>Pseudomonadati</taxon>
        <taxon>Pseudomonadota</taxon>
        <taxon>Betaproteobacteria</taxon>
        <taxon>Burkholderiales</taxon>
        <taxon>Burkholderiaceae</taxon>
        <taxon>Paraburkholderia</taxon>
    </lineage>
</organism>
<keyword evidence="7" id="KW-1185">Reference proteome</keyword>
<gene>
    <name evidence="6" type="ORF">SAMN05443245_6842</name>
</gene>
<proteinExistence type="inferred from homology"/>
<evidence type="ECO:0000313" key="7">
    <source>
        <dbReference type="Proteomes" id="UP000183487"/>
    </source>
</evidence>
<dbReference type="Pfam" id="PF03466">
    <property type="entry name" value="LysR_substrate"/>
    <property type="match status" value="1"/>
</dbReference>
<evidence type="ECO:0000256" key="2">
    <source>
        <dbReference type="ARBA" id="ARBA00023015"/>
    </source>
</evidence>
<dbReference type="GO" id="GO:0003677">
    <property type="term" value="F:DNA binding"/>
    <property type="evidence" value="ECO:0007669"/>
    <property type="project" value="UniProtKB-KW"/>
</dbReference>
<dbReference type="InterPro" id="IPR000847">
    <property type="entry name" value="LysR_HTH_N"/>
</dbReference>
<sequence length="306" mass="32904">MNRLREIESFVSVVDAGGFAAAADANGVSRALMSRTIQALETRLGARLLHRTTRKIALTAAGDAYYRSCCEILEQLDSAELAAQGERGRASGDLRISAPVSFGIAHLAPLWAGLLARAPDVRPVIALSDALVDIVAEGFDLAIRIARPAESSLVHRRLASTPLVMCASPSYLERHGEPATPAELSAHQSVAYGYFSERHDWRLCERATGTEHVGRTRAVMSANNGETCVAAAEAGVGLVLQPLFLVMDSLARGRLVPVLENFTPPPIGVYAVYPSRAQLPAKTRVTVDYLAEQWRDAPWAVAPVRA</sequence>
<dbReference type="InterPro" id="IPR036390">
    <property type="entry name" value="WH_DNA-bd_sf"/>
</dbReference>
<reference evidence="7" key="1">
    <citation type="submission" date="2016-10" db="EMBL/GenBank/DDBJ databases">
        <authorList>
            <person name="Varghese N."/>
            <person name="Submissions S."/>
        </authorList>
    </citation>
    <scope>NUCLEOTIDE SEQUENCE [LARGE SCALE GENOMIC DNA]</scope>
    <source>
        <strain evidence="7">GAS106B</strain>
    </source>
</reference>
<dbReference type="PROSITE" id="PS50931">
    <property type="entry name" value="HTH_LYSR"/>
    <property type="match status" value="1"/>
</dbReference>
<accession>A0A1H1JMG3</accession>
<dbReference type="PANTHER" id="PTHR30537">
    <property type="entry name" value="HTH-TYPE TRANSCRIPTIONAL REGULATOR"/>
    <property type="match status" value="1"/>
</dbReference>
<evidence type="ECO:0000256" key="1">
    <source>
        <dbReference type="ARBA" id="ARBA00009437"/>
    </source>
</evidence>
<dbReference type="Pfam" id="PF00126">
    <property type="entry name" value="HTH_1"/>
    <property type="match status" value="1"/>
</dbReference>
<evidence type="ECO:0000256" key="3">
    <source>
        <dbReference type="ARBA" id="ARBA00023125"/>
    </source>
</evidence>
<evidence type="ECO:0000313" key="6">
    <source>
        <dbReference type="EMBL" id="SDR51132.1"/>
    </source>
</evidence>
<keyword evidence="2" id="KW-0805">Transcription regulation</keyword>
<dbReference type="InterPro" id="IPR036388">
    <property type="entry name" value="WH-like_DNA-bd_sf"/>
</dbReference>
<dbReference type="InterPro" id="IPR005119">
    <property type="entry name" value="LysR_subst-bd"/>
</dbReference>
<keyword evidence="3" id="KW-0238">DNA-binding</keyword>
<protein>
    <submittedName>
        <fullName evidence="6">Transcriptional regulator, LysR family</fullName>
    </submittedName>
</protein>
<dbReference type="InterPro" id="IPR058163">
    <property type="entry name" value="LysR-type_TF_proteobact-type"/>
</dbReference>
<evidence type="ECO:0000259" key="5">
    <source>
        <dbReference type="PROSITE" id="PS50931"/>
    </source>
</evidence>
<name>A0A1H1JMG3_9BURK</name>
<keyword evidence="4" id="KW-0804">Transcription</keyword>
<dbReference type="Proteomes" id="UP000183487">
    <property type="component" value="Unassembled WGS sequence"/>
</dbReference>
<evidence type="ECO:0000256" key="4">
    <source>
        <dbReference type="ARBA" id="ARBA00023163"/>
    </source>
</evidence>
<feature type="domain" description="HTH lysR-type" evidence="5">
    <location>
        <begin position="1"/>
        <end position="59"/>
    </location>
</feature>
<dbReference type="Gene3D" id="3.40.190.290">
    <property type="match status" value="1"/>
</dbReference>
<dbReference type="AlphaFoldDB" id="A0A1H1JMG3"/>
<comment type="similarity">
    <text evidence="1">Belongs to the LysR transcriptional regulatory family.</text>
</comment>
<dbReference type="RefSeq" id="WP_074772176.1">
    <property type="nucleotide sequence ID" value="NZ_FNKP01000003.1"/>
</dbReference>
<dbReference type="SUPFAM" id="SSF46785">
    <property type="entry name" value="Winged helix' DNA-binding domain"/>
    <property type="match status" value="1"/>
</dbReference>
<dbReference type="FunFam" id="1.10.10.10:FF:000001">
    <property type="entry name" value="LysR family transcriptional regulator"/>
    <property type="match status" value="1"/>
</dbReference>
<dbReference type="EMBL" id="FNKP01000003">
    <property type="protein sequence ID" value="SDR51132.1"/>
    <property type="molecule type" value="Genomic_DNA"/>
</dbReference>
<dbReference type="Gene3D" id="1.10.10.10">
    <property type="entry name" value="Winged helix-like DNA-binding domain superfamily/Winged helix DNA-binding domain"/>
    <property type="match status" value="1"/>
</dbReference>